<proteinExistence type="predicted"/>
<protein>
    <submittedName>
        <fullName evidence="3">Uncharacterized protein</fullName>
    </submittedName>
</protein>
<comment type="caution">
    <text evidence="3">The sequence shown here is derived from an EMBL/GenBank/DDBJ whole genome shotgun (WGS) entry which is preliminary data.</text>
</comment>
<name>A0A8X6U1P0_NEPPI</name>
<keyword evidence="2" id="KW-0812">Transmembrane</keyword>
<organism evidence="3 4">
    <name type="scientific">Nephila pilipes</name>
    <name type="common">Giant wood spider</name>
    <name type="synonym">Nephila maculata</name>
    <dbReference type="NCBI Taxonomy" id="299642"/>
    <lineage>
        <taxon>Eukaryota</taxon>
        <taxon>Metazoa</taxon>
        <taxon>Ecdysozoa</taxon>
        <taxon>Arthropoda</taxon>
        <taxon>Chelicerata</taxon>
        <taxon>Arachnida</taxon>
        <taxon>Araneae</taxon>
        <taxon>Araneomorphae</taxon>
        <taxon>Entelegynae</taxon>
        <taxon>Araneoidea</taxon>
        <taxon>Nephilidae</taxon>
        <taxon>Nephila</taxon>
    </lineage>
</organism>
<evidence type="ECO:0000313" key="4">
    <source>
        <dbReference type="Proteomes" id="UP000887013"/>
    </source>
</evidence>
<feature type="region of interest" description="Disordered" evidence="1">
    <location>
        <begin position="1"/>
        <end position="34"/>
    </location>
</feature>
<dbReference type="Proteomes" id="UP000887013">
    <property type="component" value="Unassembled WGS sequence"/>
</dbReference>
<feature type="compositionally biased region" description="Basic and acidic residues" evidence="1">
    <location>
        <begin position="10"/>
        <end position="30"/>
    </location>
</feature>
<reference evidence="3" key="1">
    <citation type="submission" date="2020-08" db="EMBL/GenBank/DDBJ databases">
        <title>Multicomponent nature underlies the extraordinary mechanical properties of spider dragline silk.</title>
        <authorList>
            <person name="Kono N."/>
            <person name="Nakamura H."/>
            <person name="Mori M."/>
            <person name="Yoshida Y."/>
            <person name="Ohtoshi R."/>
            <person name="Malay A.D."/>
            <person name="Moran D.A.P."/>
            <person name="Tomita M."/>
            <person name="Numata K."/>
            <person name="Arakawa K."/>
        </authorList>
    </citation>
    <scope>NUCLEOTIDE SEQUENCE</scope>
</reference>
<dbReference type="EMBL" id="BMAW01115444">
    <property type="protein sequence ID" value="GFT66067.1"/>
    <property type="molecule type" value="Genomic_DNA"/>
</dbReference>
<keyword evidence="2" id="KW-0472">Membrane</keyword>
<dbReference type="AlphaFoldDB" id="A0A8X6U1P0"/>
<evidence type="ECO:0000313" key="3">
    <source>
        <dbReference type="EMBL" id="GFT66067.1"/>
    </source>
</evidence>
<accession>A0A8X6U1P0</accession>
<evidence type="ECO:0000256" key="1">
    <source>
        <dbReference type="SAM" id="MobiDB-lite"/>
    </source>
</evidence>
<sequence>MAEGETVPNRSEKVKTHSGELGSERRRTSTGEELALSAGWCSRQASIPTRSKSRYKQQWQTKNRNAYGNHTCSFDAKGERYYLRAFLLLFCYFPTLATILPLDI</sequence>
<gene>
    <name evidence="3" type="ORF">NPIL_422971</name>
</gene>
<keyword evidence="4" id="KW-1185">Reference proteome</keyword>
<keyword evidence="2" id="KW-1133">Transmembrane helix</keyword>
<evidence type="ECO:0000256" key="2">
    <source>
        <dbReference type="SAM" id="Phobius"/>
    </source>
</evidence>
<feature type="transmembrane region" description="Helical" evidence="2">
    <location>
        <begin position="81"/>
        <end position="102"/>
    </location>
</feature>